<dbReference type="PANTHER" id="PTHR15723">
    <property type="entry name" value="CARBOHYDRATE SULFOTRANSFERASE 15"/>
    <property type="match status" value="1"/>
</dbReference>
<feature type="non-terminal residue" evidence="1">
    <location>
        <position position="106"/>
    </location>
</feature>
<organism evidence="1 2">
    <name type="scientific">Cirrhinus mrigala</name>
    <name type="common">Mrigala</name>
    <dbReference type="NCBI Taxonomy" id="683832"/>
    <lineage>
        <taxon>Eukaryota</taxon>
        <taxon>Metazoa</taxon>
        <taxon>Chordata</taxon>
        <taxon>Craniata</taxon>
        <taxon>Vertebrata</taxon>
        <taxon>Euteleostomi</taxon>
        <taxon>Actinopterygii</taxon>
        <taxon>Neopterygii</taxon>
        <taxon>Teleostei</taxon>
        <taxon>Ostariophysi</taxon>
        <taxon>Cypriniformes</taxon>
        <taxon>Cyprinidae</taxon>
        <taxon>Labeoninae</taxon>
        <taxon>Labeonini</taxon>
        <taxon>Cirrhinus</taxon>
    </lineage>
</organism>
<proteinExistence type="predicted"/>
<dbReference type="AlphaFoldDB" id="A0ABD0P6S0"/>
<name>A0ABD0P6S0_CIRMR</name>
<evidence type="ECO:0008006" key="3">
    <source>
        <dbReference type="Google" id="ProtNLM"/>
    </source>
</evidence>
<reference evidence="1 2" key="1">
    <citation type="submission" date="2024-05" db="EMBL/GenBank/DDBJ databases">
        <title>Genome sequencing and assembly of Indian major carp, Cirrhinus mrigala (Hamilton, 1822).</title>
        <authorList>
            <person name="Mohindra V."/>
            <person name="Chowdhury L.M."/>
            <person name="Lal K."/>
            <person name="Jena J.K."/>
        </authorList>
    </citation>
    <scope>NUCLEOTIDE SEQUENCE [LARGE SCALE GENOMIC DNA]</scope>
    <source>
        <strain evidence="1">CM1030</strain>
        <tissue evidence="1">Blood</tissue>
    </source>
</reference>
<accession>A0ABD0P6S0</accession>
<dbReference type="SUPFAM" id="SSF52540">
    <property type="entry name" value="P-loop containing nucleoside triphosphate hydrolases"/>
    <property type="match status" value="1"/>
</dbReference>
<comment type="caution">
    <text evidence="1">The sequence shown here is derived from an EMBL/GenBank/DDBJ whole genome shotgun (WGS) entry which is preliminary data.</text>
</comment>
<dbReference type="InterPro" id="IPR052654">
    <property type="entry name" value="CS_Sulfotransferase"/>
</dbReference>
<gene>
    <name evidence="1" type="ORF">M9458_033926</name>
</gene>
<sequence length="106" mass="12724">IFSAIPRKFLPHLKNPCWYEEFFGNVTADPYGKNLYALYSKRFQAIYDHLRRAFPAHLHQHAGRQYRLRCLPFFYIIGQPKCGTTDLYDRLRLHPEVHFTTMKEPH</sequence>
<dbReference type="Proteomes" id="UP001529510">
    <property type="component" value="Unassembled WGS sequence"/>
</dbReference>
<dbReference type="Gene3D" id="3.40.50.300">
    <property type="entry name" value="P-loop containing nucleotide triphosphate hydrolases"/>
    <property type="match status" value="1"/>
</dbReference>
<dbReference type="EMBL" id="JAMKFB020000017">
    <property type="protein sequence ID" value="KAL0169330.1"/>
    <property type="molecule type" value="Genomic_DNA"/>
</dbReference>
<protein>
    <recommendedName>
        <fullName evidence="3">Carbohydrate sulfotransferase 15</fullName>
    </recommendedName>
</protein>
<keyword evidence="2" id="KW-1185">Reference proteome</keyword>
<evidence type="ECO:0000313" key="1">
    <source>
        <dbReference type="EMBL" id="KAL0169330.1"/>
    </source>
</evidence>
<dbReference type="PANTHER" id="PTHR15723:SF0">
    <property type="entry name" value="CARBOHYDRATE SULFOTRANSFERASE 15"/>
    <property type="match status" value="1"/>
</dbReference>
<dbReference type="InterPro" id="IPR027417">
    <property type="entry name" value="P-loop_NTPase"/>
</dbReference>
<feature type="non-terminal residue" evidence="1">
    <location>
        <position position="1"/>
    </location>
</feature>
<evidence type="ECO:0000313" key="2">
    <source>
        <dbReference type="Proteomes" id="UP001529510"/>
    </source>
</evidence>